<evidence type="ECO:0000313" key="10">
    <source>
        <dbReference type="Proteomes" id="UP000244180"/>
    </source>
</evidence>
<dbReference type="PANTHER" id="PTHR34296">
    <property type="entry name" value="TRANSCRIPTIONAL ACTIVATOR PROTEIN MED"/>
    <property type="match status" value="1"/>
</dbReference>
<feature type="chain" id="PRO_5039472155" evidence="7">
    <location>
        <begin position="25"/>
        <end position="348"/>
    </location>
</feature>
<dbReference type="InterPro" id="IPR050957">
    <property type="entry name" value="BMP_lipoprotein"/>
</dbReference>
<dbReference type="GO" id="GO:0005886">
    <property type="term" value="C:plasma membrane"/>
    <property type="evidence" value="ECO:0007669"/>
    <property type="project" value="UniProtKB-SubCell"/>
</dbReference>
<evidence type="ECO:0000256" key="5">
    <source>
        <dbReference type="ARBA" id="ARBA00023136"/>
    </source>
</evidence>
<evidence type="ECO:0000256" key="4">
    <source>
        <dbReference type="ARBA" id="ARBA00022729"/>
    </source>
</evidence>
<dbReference type="InterPro" id="IPR003760">
    <property type="entry name" value="PnrA-like"/>
</dbReference>
<evidence type="ECO:0000256" key="1">
    <source>
        <dbReference type="ARBA" id="ARBA00004193"/>
    </source>
</evidence>
<keyword evidence="4 7" id="KW-0732">Signal</keyword>
<dbReference type="EMBL" id="PEBV01000006">
    <property type="protein sequence ID" value="PTQ54135.1"/>
    <property type="molecule type" value="Genomic_DNA"/>
</dbReference>
<organism evidence="9 10">
    <name type="scientific">Hydrogenibacillus schlegelii</name>
    <name type="common">Bacillus schlegelii</name>
    <dbReference type="NCBI Taxonomy" id="1484"/>
    <lineage>
        <taxon>Bacteria</taxon>
        <taxon>Bacillati</taxon>
        <taxon>Bacillota</taxon>
        <taxon>Bacilli</taxon>
        <taxon>Bacillales</taxon>
        <taxon>Bacillales Family X. Incertae Sedis</taxon>
        <taxon>Hydrogenibacillus</taxon>
    </lineage>
</organism>
<dbReference type="PROSITE" id="PS51257">
    <property type="entry name" value="PROKAR_LIPOPROTEIN"/>
    <property type="match status" value="1"/>
</dbReference>
<dbReference type="Gene3D" id="3.40.50.2300">
    <property type="match status" value="2"/>
</dbReference>
<feature type="domain" description="ABC transporter substrate-binding protein PnrA-like" evidence="8">
    <location>
        <begin position="52"/>
        <end position="347"/>
    </location>
</feature>
<accession>A0A2T5GD81</accession>
<dbReference type="RefSeq" id="WP_272999785.1">
    <property type="nucleotide sequence ID" value="NZ_PEBV01000006.1"/>
</dbReference>
<proteinExistence type="inferred from homology"/>
<feature type="signal peptide" evidence="7">
    <location>
        <begin position="1"/>
        <end position="24"/>
    </location>
</feature>
<keyword evidence="6" id="KW-0449">Lipoprotein</keyword>
<evidence type="ECO:0000256" key="6">
    <source>
        <dbReference type="ARBA" id="ARBA00023288"/>
    </source>
</evidence>
<reference evidence="9 10" key="1">
    <citation type="submission" date="2017-08" db="EMBL/GenBank/DDBJ databases">
        <title>Burning lignite coal seam in the remote Altai Mountains harbors a hydrogen-driven thermophilic microbial community.</title>
        <authorList>
            <person name="Kadnikov V.V."/>
            <person name="Mardanov A.V."/>
            <person name="Ivasenko D."/>
            <person name="Beletsky A.V."/>
            <person name="Karnachuk O.V."/>
            <person name="Ravin N.V."/>
        </authorList>
    </citation>
    <scope>NUCLEOTIDE SEQUENCE [LARGE SCALE GENOMIC DNA]</scope>
    <source>
        <strain evidence="9">AL33</strain>
    </source>
</reference>
<dbReference type="Proteomes" id="UP000244180">
    <property type="component" value="Unassembled WGS sequence"/>
</dbReference>
<keyword evidence="3" id="KW-1003">Cell membrane</keyword>
<dbReference type="CDD" id="cd06354">
    <property type="entry name" value="PBP1_PrnA-like"/>
    <property type="match status" value="1"/>
</dbReference>
<evidence type="ECO:0000256" key="2">
    <source>
        <dbReference type="ARBA" id="ARBA00008610"/>
    </source>
</evidence>
<evidence type="ECO:0000313" key="9">
    <source>
        <dbReference type="EMBL" id="PTQ54135.1"/>
    </source>
</evidence>
<sequence length="348" mass="36767">MSMSSVRLRRTLGALGLAAALALAGCGTSGGAGKAPGAETPGGPAKENPFRVGMVTDTGGVNDNSFNQSAWEGLSRLKNDTGAEVRYLESKDEADYIPNLNQFVQSGFDLTWGIGYMMAEPVKAVAQEHPEAHLALIDGEVDGVPNVVSVRFNEQEGAFLVGVVAGKMTRTNKVGFVGGMEFPVIKRFEAGFQAGVKAANPNAEVLITYTGAFNKPDEGKAAAASLYDQGADIVFHAAGQTGDGVFSEAKERRKRGEAVWVIGVDRDQRDLGPEVTLTSMLKRVDVAVYTVSKQAMEGTFTPGVTVLGLKEDGVGLPADNPHLPPEVLRDVEAFKAKILNGEITVPKE</sequence>
<keyword evidence="5" id="KW-0472">Membrane</keyword>
<dbReference type="Pfam" id="PF02608">
    <property type="entry name" value="Bmp"/>
    <property type="match status" value="1"/>
</dbReference>
<dbReference type="AlphaFoldDB" id="A0A2T5GD81"/>
<comment type="caution">
    <text evidence="9">The sequence shown here is derived from an EMBL/GenBank/DDBJ whole genome shotgun (WGS) entry which is preliminary data.</text>
</comment>
<protein>
    <submittedName>
        <fullName evidence="9">Putative nucleoside ABC transporter, substrate-binding component</fullName>
    </submittedName>
</protein>
<gene>
    <name evidence="9" type="ORF">HSCHL_0779</name>
</gene>
<dbReference type="PANTHER" id="PTHR34296:SF2">
    <property type="entry name" value="ABC TRANSPORTER GUANOSINE-BINDING PROTEIN NUPN"/>
    <property type="match status" value="1"/>
</dbReference>
<evidence type="ECO:0000259" key="8">
    <source>
        <dbReference type="Pfam" id="PF02608"/>
    </source>
</evidence>
<name>A0A2T5GD81_HYDSH</name>
<evidence type="ECO:0000256" key="3">
    <source>
        <dbReference type="ARBA" id="ARBA00022475"/>
    </source>
</evidence>
<dbReference type="SUPFAM" id="SSF53822">
    <property type="entry name" value="Periplasmic binding protein-like I"/>
    <property type="match status" value="1"/>
</dbReference>
<dbReference type="InterPro" id="IPR028082">
    <property type="entry name" value="Peripla_BP_I"/>
</dbReference>
<comment type="similarity">
    <text evidence="2">Belongs to the BMP lipoprotein family.</text>
</comment>
<evidence type="ECO:0000256" key="7">
    <source>
        <dbReference type="SAM" id="SignalP"/>
    </source>
</evidence>
<comment type="subcellular location">
    <subcellularLocation>
        <location evidence="1">Cell membrane</location>
        <topology evidence="1">Lipid-anchor</topology>
    </subcellularLocation>
</comment>